<dbReference type="EMBL" id="BX548175">
    <property type="protein sequence ID" value="CAX32062.1"/>
    <property type="molecule type" value="Genomic_DNA"/>
</dbReference>
<organism evidence="1 2">
    <name type="scientific">Prochlorococcus marinus (strain MIT 9313)</name>
    <dbReference type="NCBI Taxonomy" id="74547"/>
    <lineage>
        <taxon>Bacteria</taxon>
        <taxon>Bacillati</taxon>
        <taxon>Cyanobacteriota</taxon>
        <taxon>Cyanophyceae</taxon>
        <taxon>Synechococcales</taxon>
        <taxon>Prochlorococcaceae</taxon>
        <taxon>Prochlorococcus</taxon>
    </lineage>
</organism>
<keyword evidence="2" id="KW-1185">Reference proteome</keyword>
<protein>
    <submittedName>
        <fullName evidence="1">Uncharacterized protein</fullName>
    </submittedName>
</protein>
<gene>
    <name evidence="1" type="ordered locus">PMT_2543</name>
</gene>
<sequence length="55" mass="6134">MKALELAAFFIQIKRIVIHSSLRRIKKGFLQGNNNSVGIGRFASSKSKNTGIKMQ</sequence>
<dbReference type="Proteomes" id="UP000001423">
    <property type="component" value="Chromosome"/>
</dbReference>
<proteinExistence type="predicted"/>
<dbReference type="KEGG" id="pmt:PMT_2543"/>
<dbReference type="HOGENOM" id="CLU_3028781_0_0_3"/>
<evidence type="ECO:0000313" key="2">
    <source>
        <dbReference type="Proteomes" id="UP000001423"/>
    </source>
</evidence>
<dbReference type="AlphaFoldDB" id="B9ERM0"/>
<name>B9ERM0_PROMM</name>
<reference evidence="1 2" key="1">
    <citation type="journal article" date="2003" name="Nature">
        <title>Genome divergence in two Prochlorococcus ecotypes reflects oceanic niche differentiation.</title>
        <authorList>
            <person name="Rocap G."/>
            <person name="Larimer F.W."/>
            <person name="Lamerdin J.E."/>
            <person name="Malfatti S."/>
            <person name="Chain P."/>
            <person name="Ahlgren N.A."/>
            <person name="Arellano A."/>
            <person name="Coleman M."/>
            <person name="Hauser L."/>
            <person name="Hess W.R."/>
            <person name="Johnson Z.I."/>
            <person name="Land M.L."/>
            <person name="Lindell D."/>
            <person name="Post A.F."/>
            <person name="Regala W."/>
            <person name="Shah M."/>
            <person name="Shaw S.L."/>
            <person name="Steglich C."/>
            <person name="Sullivan M.B."/>
            <person name="Ting C.S."/>
            <person name="Tolonen A."/>
            <person name="Webb E.A."/>
            <person name="Zinser E.R."/>
            <person name="Chisholm S.W."/>
        </authorList>
    </citation>
    <scope>NUCLEOTIDE SEQUENCE [LARGE SCALE GENOMIC DNA]</scope>
    <source>
        <strain evidence="2">MIT 9313</strain>
    </source>
</reference>
<evidence type="ECO:0000313" key="1">
    <source>
        <dbReference type="EMBL" id="CAX32062.1"/>
    </source>
</evidence>
<accession>B9ERM0</accession>